<dbReference type="Proteomes" id="UP000000483">
    <property type="component" value="Chromosome"/>
</dbReference>
<dbReference type="Pfam" id="PF14361">
    <property type="entry name" value="RsbRD_N"/>
    <property type="match status" value="1"/>
</dbReference>
<dbReference type="KEGG" id="dao:Desac_2731"/>
<dbReference type="eggNOG" id="ENOG5032RXU">
    <property type="taxonomic scope" value="Bacteria"/>
</dbReference>
<dbReference type="HOGENOM" id="CLU_129910_0_0_7"/>
<proteinExistence type="predicted"/>
<organism evidence="2 3">
    <name type="scientific">Desulfobacca acetoxidans (strain ATCC 700848 / DSM 11109 / ASRB2)</name>
    <dbReference type="NCBI Taxonomy" id="880072"/>
    <lineage>
        <taxon>Bacteria</taxon>
        <taxon>Pseudomonadati</taxon>
        <taxon>Thermodesulfobacteriota</taxon>
        <taxon>Desulfobaccia</taxon>
        <taxon>Desulfobaccales</taxon>
        <taxon>Desulfobaccaceae</taxon>
        <taxon>Desulfobacca</taxon>
    </lineage>
</organism>
<gene>
    <name evidence="2" type="ordered locus">Desac_2731</name>
</gene>
<evidence type="ECO:0000313" key="3">
    <source>
        <dbReference type="Proteomes" id="UP000000483"/>
    </source>
</evidence>
<evidence type="ECO:0000259" key="1">
    <source>
        <dbReference type="Pfam" id="PF14361"/>
    </source>
</evidence>
<reference evidence="2 3" key="1">
    <citation type="journal article" date="2011" name="Stand. Genomic Sci.">
        <title>Complete genome sequence of the acetate-degrading sulfate reducer Desulfobacca acetoxidans type strain (ASRB2).</title>
        <authorList>
            <person name="Goker M."/>
            <person name="Teshima H."/>
            <person name="Lapidus A."/>
            <person name="Nolan M."/>
            <person name="Lucas S."/>
            <person name="Hammon N."/>
            <person name="Deshpande S."/>
            <person name="Cheng J.F."/>
            <person name="Tapia R."/>
            <person name="Han C."/>
            <person name="Goodwin L."/>
            <person name="Pitluck S."/>
            <person name="Huntemann M."/>
            <person name="Liolios K."/>
            <person name="Ivanova N."/>
            <person name="Pagani I."/>
            <person name="Mavromatis K."/>
            <person name="Ovchinikova G."/>
            <person name="Pati A."/>
            <person name="Chen A."/>
            <person name="Palaniappan K."/>
            <person name="Land M."/>
            <person name="Hauser L."/>
            <person name="Brambilla E.M."/>
            <person name="Rohde M."/>
            <person name="Spring S."/>
            <person name="Detter J.C."/>
            <person name="Woyke T."/>
            <person name="Bristow J."/>
            <person name="Eisen J.A."/>
            <person name="Markowitz V."/>
            <person name="Hugenholtz P."/>
            <person name="Kyrpides N.C."/>
            <person name="Klenk H.P."/>
        </authorList>
    </citation>
    <scope>NUCLEOTIDE SEQUENCE [LARGE SCALE GENOMIC DNA]</scope>
    <source>
        <strain evidence="3">ATCC 700848 / DSM 11109 / ASRB2</strain>
    </source>
</reference>
<name>F2NDX7_DESAR</name>
<keyword evidence="3" id="KW-1185">Reference proteome</keyword>
<dbReference type="STRING" id="880072.Desac_2731"/>
<protein>
    <recommendedName>
        <fullName evidence="1">RsbT co-antagonist protein RsbRD N-terminal domain-containing protein</fullName>
    </recommendedName>
</protein>
<reference evidence="3" key="2">
    <citation type="submission" date="2011-03" db="EMBL/GenBank/DDBJ databases">
        <title>The complete genome of Desulfobacca acetoxidans DSM 11109.</title>
        <authorList>
            <consortium name="US DOE Joint Genome Institute (JGI-PGF)"/>
            <person name="Lucas S."/>
            <person name="Copeland A."/>
            <person name="Lapidus A."/>
            <person name="Bruce D."/>
            <person name="Goodwin L."/>
            <person name="Pitluck S."/>
            <person name="Peters L."/>
            <person name="Kyrpides N."/>
            <person name="Mavromatis K."/>
            <person name="Ivanova N."/>
            <person name="Ovchinnikova G."/>
            <person name="Teshima H."/>
            <person name="Detter J.C."/>
            <person name="Han C."/>
            <person name="Land M."/>
            <person name="Hauser L."/>
            <person name="Markowitz V."/>
            <person name="Cheng J.-F."/>
            <person name="Hugenholtz P."/>
            <person name="Woyke T."/>
            <person name="Wu D."/>
            <person name="Spring S."/>
            <person name="Schueler E."/>
            <person name="Brambilla E."/>
            <person name="Klenk H.-P."/>
            <person name="Eisen J.A."/>
        </authorList>
    </citation>
    <scope>NUCLEOTIDE SEQUENCE [LARGE SCALE GENOMIC DNA]</scope>
    <source>
        <strain evidence="3">ATCC 700848 / DSM 11109 / ASRB2</strain>
    </source>
</reference>
<accession>F2NDX7</accession>
<dbReference type="AlphaFoldDB" id="F2NDX7"/>
<sequence length="175" mass="20239">MALIDLLAAKRAEILEQWRNLVFESYVPETARFLKTQKDRFANPISYQLTRGLTGVLDAFLSDIQAEELFTHLDEVLKIKALQEHTPARAMAFLFLLKKIIRSELAQQLQNPAYIQEMYEIEDRIDGLALLGFNVYMERREKLNEVKLSEVKRCVSGLLRRFGLGSEVFEERSGT</sequence>
<dbReference type="InterPro" id="IPR025751">
    <property type="entry name" value="RsbRD_N_dom"/>
</dbReference>
<evidence type="ECO:0000313" key="2">
    <source>
        <dbReference type="EMBL" id="AEB10545.1"/>
    </source>
</evidence>
<dbReference type="RefSeq" id="WP_013707654.1">
    <property type="nucleotide sequence ID" value="NC_015388.1"/>
</dbReference>
<feature type="domain" description="RsbT co-antagonist protein RsbRD N-terminal" evidence="1">
    <location>
        <begin position="13"/>
        <end position="145"/>
    </location>
</feature>
<dbReference type="OrthoDB" id="1724246at2"/>
<dbReference type="EMBL" id="CP002629">
    <property type="protein sequence ID" value="AEB10545.1"/>
    <property type="molecule type" value="Genomic_DNA"/>
</dbReference>